<evidence type="ECO:0000313" key="1">
    <source>
        <dbReference type="EMBL" id="OAY48757.1"/>
    </source>
</evidence>
<proteinExistence type="predicted"/>
<organism evidence="1">
    <name type="scientific">Manihot esculenta</name>
    <name type="common">Cassava</name>
    <name type="synonym">Jatropha manihot</name>
    <dbReference type="NCBI Taxonomy" id="3983"/>
    <lineage>
        <taxon>Eukaryota</taxon>
        <taxon>Viridiplantae</taxon>
        <taxon>Streptophyta</taxon>
        <taxon>Embryophyta</taxon>
        <taxon>Tracheophyta</taxon>
        <taxon>Spermatophyta</taxon>
        <taxon>Magnoliopsida</taxon>
        <taxon>eudicotyledons</taxon>
        <taxon>Gunneridae</taxon>
        <taxon>Pentapetalae</taxon>
        <taxon>rosids</taxon>
        <taxon>fabids</taxon>
        <taxon>Malpighiales</taxon>
        <taxon>Euphorbiaceae</taxon>
        <taxon>Crotonoideae</taxon>
        <taxon>Manihoteae</taxon>
        <taxon>Manihot</taxon>
    </lineage>
</organism>
<sequence length="68" mass="8337">MYGIVLLLTKKSKTLRLRPMGERIKSFNILKYKINKHLEYFFFQNMELFSFYYKIIGLFGKNFKLNLF</sequence>
<name>A0A2C9VS09_MANES</name>
<dbReference type="EMBL" id="CM004391">
    <property type="protein sequence ID" value="OAY48757.1"/>
    <property type="molecule type" value="Genomic_DNA"/>
</dbReference>
<gene>
    <name evidence="1" type="ORF">MANES_05G003400</name>
</gene>
<protein>
    <submittedName>
        <fullName evidence="1">Uncharacterized protein</fullName>
    </submittedName>
</protein>
<reference evidence="1" key="1">
    <citation type="submission" date="2016-02" db="EMBL/GenBank/DDBJ databases">
        <title>WGS assembly of Manihot esculenta.</title>
        <authorList>
            <person name="Bredeson J.V."/>
            <person name="Prochnik S.E."/>
            <person name="Lyons J.B."/>
            <person name="Schmutz J."/>
            <person name="Grimwood J."/>
            <person name="Vrebalov J."/>
            <person name="Bart R.S."/>
            <person name="Amuge T."/>
            <person name="Ferguson M.E."/>
            <person name="Green R."/>
            <person name="Putnam N."/>
            <person name="Stites J."/>
            <person name="Rounsley S."/>
            <person name="Rokhsar D.S."/>
        </authorList>
    </citation>
    <scope>NUCLEOTIDE SEQUENCE [LARGE SCALE GENOMIC DNA]</scope>
    <source>
        <tissue evidence="1">Leaf</tissue>
    </source>
</reference>
<accession>A0A2C9VS09</accession>
<dbReference type="AlphaFoldDB" id="A0A2C9VS09"/>